<evidence type="ECO:0000256" key="3">
    <source>
        <dbReference type="ARBA" id="ARBA00022475"/>
    </source>
</evidence>
<comment type="similarity">
    <text evidence="2">Belongs to the UPF0073 (Hly-III) family.</text>
</comment>
<dbReference type="Proteomes" id="UP001595386">
    <property type="component" value="Unassembled WGS sequence"/>
</dbReference>
<evidence type="ECO:0000256" key="7">
    <source>
        <dbReference type="SAM" id="Phobius"/>
    </source>
</evidence>
<keyword evidence="5 7" id="KW-1133">Transmembrane helix</keyword>
<feature type="transmembrane region" description="Helical" evidence="7">
    <location>
        <begin position="56"/>
        <end position="75"/>
    </location>
</feature>
<dbReference type="Pfam" id="PF03006">
    <property type="entry name" value="HlyIII"/>
    <property type="match status" value="1"/>
</dbReference>
<evidence type="ECO:0000256" key="5">
    <source>
        <dbReference type="ARBA" id="ARBA00022989"/>
    </source>
</evidence>
<accession>A0ABV7B2S8</accession>
<reference evidence="9" key="1">
    <citation type="journal article" date="2019" name="Int. J. Syst. Evol. Microbiol.">
        <title>The Global Catalogue of Microorganisms (GCM) 10K type strain sequencing project: providing services to taxonomists for standard genome sequencing and annotation.</title>
        <authorList>
            <consortium name="The Broad Institute Genomics Platform"/>
            <consortium name="The Broad Institute Genome Sequencing Center for Infectious Disease"/>
            <person name="Wu L."/>
            <person name="Ma J."/>
        </authorList>
    </citation>
    <scope>NUCLEOTIDE SEQUENCE [LARGE SCALE GENOMIC DNA]</scope>
    <source>
        <strain evidence="9">KCTC 52660</strain>
    </source>
</reference>
<feature type="transmembrane region" description="Helical" evidence="7">
    <location>
        <begin position="115"/>
        <end position="135"/>
    </location>
</feature>
<evidence type="ECO:0000256" key="6">
    <source>
        <dbReference type="ARBA" id="ARBA00023136"/>
    </source>
</evidence>
<dbReference type="InterPro" id="IPR005744">
    <property type="entry name" value="Hy-lIII"/>
</dbReference>
<protein>
    <submittedName>
        <fullName evidence="8">Hemolysin III family protein</fullName>
    </submittedName>
</protein>
<comment type="subcellular location">
    <subcellularLocation>
        <location evidence="1">Cell membrane</location>
        <topology evidence="1">Multi-pass membrane protein</topology>
    </subcellularLocation>
</comment>
<evidence type="ECO:0000313" key="8">
    <source>
        <dbReference type="EMBL" id="MFC2991707.1"/>
    </source>
</evidence>
<dbReference type="NCBIfam" id="TIGR01065">
    <property type="entry name" value="hlyIII"/>
    <property type="match status" value="1"/>
</dbReference>
<comment type="caution">
    <text evidence="8">The sequence shown here is derived from an EMBL/GenBank/DDBJ whole genome shotgun (WGS) entry which is preliminary data.</text>
</comment>
<evidence type="ECO:0000256" key="2">
    <source>
        <dbReference type="ARBA" id="ARBA00008488"/>
    </source>
</evidence>
<keyword evidence="6 7" id="KW-0472">Membrane</keyword>
<keyword evidence="4 7" id="KW-0812">Transmembrane</keyword>
<feature type="transmembrane region" description="Helical" evidence="7">
    <location>
        <begin position="170"/>
        <end position="190"/>
    </location>
</feature>
<keyword evidence="9" id="KW-1185">Reference proteome</keyword>
<dbReference type="RefSeq" id="WP_379756543.1">
    <property type="nucleotide sequence ID" value="NZ_JBHRSQ010000009.1"/>
</dbReference>
<dbReference type="EMBL" id="JBHRSQ010000009">
    <property type="protein sequence ID" value="MFC2991707.1"/>
    <property type="molecule type" value="Genomic_DNA"/>
</dbReference>
<proteinExistence type="inferred from homology"/>
<name>A0ABV7B2S8_9GAMM</name>
<feature type="transmembrane region" description="Helical" evidence="7">
    <location>
        <begin position="21"/>
        <end position="44"/>
    </location>
</feature>
<gene>
    <name evidence="8" type="ORF">ACFODV_06640</name>
</gene>
<organism evidence="8 9">
    <name type="scientific">Halomonas tibetensis</name>
    <dbReference type="NCBI Taxonomy" id="2259590"/>
    <lineage>
        <taxon>Bacteria</taxon>
        <taxon>Pseudomonadati</taxon>
        <taxon>Pseudomonadota</taxon>
        <taxon>Gammaproteobacteria</taxon>
        <taxon>Oceanospirillales</taxon>
        <taxon>Halomonadaceae</taxon>
        <taxon>Halomonas</taxon>
    </lineage>
</organism>
<evidence type="ECO:0000256" key="1">
    <source>
        <dbReference type="ARBA" id="ARBA00004651"/>
    </source>
</evidence>
<evidence type="ECO:0000313" key="9">
    <source>
        <dbReference type="Proteomes" id="UP001595386"/>
    </source>
</evidence>
<feature type="transmembrane region" description="Helical" evidence="7">
    <location>
        <begin position="140"/>
        <end position="158"/>
    </location>
</feature>
<evidence type="ECO:0000256" key="4">
    <source>
        <dbReference type="ARBA" id="ARBA00022692"/>
    </source>
</evidence>
<dbReference type="PANTHER" id="PTHR20855:SF3">
    <property type="entry name" value="LD03007P"/>
    <property type="match status" value="1"/>
</dbReference>
<keyword evidence="3" id="KW-1003">Cell membrane</keyword>
<sequence length="223" mass="24344">MARSPFTSVRGFTLLEELLHSISHGVGAALSLAGAVVLLVLASLTAQVDPWKLASIGLYGISLVLLYSVSTLYHSVRHPRLKRLFQLLDHCAIYLLIAGTYTPFLLVNLRGPTGWTLFAVVWTLALGGITCKLLWPHRFAALRVGIYLLMGWLILFAGAELAEKLPSTGLLLLIAGGLSYTLGVIFFAISTIPYNHVIWHLFVMGGSTCHYFAIYTSVLPFTA</sequence>
<feature type="transmembrane region" description="Helical" evidence="7">
    <location>
        <begin position="197"/>
        <end position="218"/>
    </location>
</feature>
<dbReference type="PANTHER" id="PTHR20855">
    <property type="entry name" value="ADIPOR/PROGESTIN RECEPTOR-RELATED"/>
    <property type="match status" value="1"/>
</dbReference>
<feature type="transmembrane region" description="Helical" evidence="7">
    <location>
        <begin position="87"/>
        <end position="109"/>
    </location>
</feature>
<dbReference type="InterPro" id="IPR004254">
    <property type="entry name" value="AdipoR/HlyIII-related"/>
</dbReference>